<dbReference type="RefSeq" id="WP_025815805.1">
    <property type="nucleotide sequence ID" value="NZ_BAIZ01000012.1"/>
</dbReference>
<dbReference type="AlphaFoldDB" id="A0A318HU69"/>
<proteinExistence type="predicted"/>
<protein>
    <submittedName>
        <fullName evidence="2">Uncharacterized protein</fullName>
    </submittedName>
</protein>
<evidence type="ECO:0000313" key="3">
    <source>
        <dbReference type="Proteomes" id="UP000248314"/>
    </source>
</evidence>
<dbReference type="EMBL" id="QJJX01000014">
    <property type="protein sequence ID" value="PXX21984.1"/>
    <property type="molecule type" value="Genomic_DNA"/>
</dbReference>
<keyword evidence="1" id="KW-0812">Transmembrane</keyword>
<gene>
    <name evidence="2" type="ORF">EJ73_01380</name>
</gene>
<feature type="transmembrane region" description="Helical" evidence="1">
    <location>
        <begin position="92"/>
        <end position="114"/>
    </location>
</feature>
<dbReference type="OrthoDB" id="1082886at2"/>
<keyword evidence="1" id="KW-0472">Membrane</keyword>
<reference evidence="2 3" key="1">
    <citation type="submission" date="2018-05" db="EMBL/GenBank/DDBJ databases">
        <title>Genomic Encyclopedia of Type Strains, Phase I: the one thousand microbial genomes (KMG-I) project.</title>
        <authorList>
            <person name="Kyrpides N."/>
        </authorList>
    </citation>
    <scope>NUCLEOTIDE SEQUENCE [LARGE SCALE GENOMIC DNA]</scope>
    <source>
        <strain evidence="2 3">DSM 15611</strain>
    </source>
</reference>
<dbReference type="STRING" id="1122991.GCA_000613445_02090"/>
<sequence length="117" mass="13214">MNNFTLFFMYDMVWVSLLAIIYATYALLSKPKGDKAVRLTIGFAFAYYLVFFLLSFATSIATAKGLFLLALLPLSALWFAFAPYRKSRRIKLVALILAALYCAFYGLVILLHGMSNM</sequence>
<feature type="transmembrane region" description="Helical" evidence="1">
    <location>
        <begin position="40"/>
        <end position="60"/>
    </location>
</feature>
<keyword evidence="3" id="KW-1185">Reference proteome</keyword>
<evidence type="ECO:0000256" key="1">
    <source>
        <dbReference type="SAM" id="Phobius"/>
    </source>
</evidence>
<organism evidence="2 3">
    <name type="scientific">Hoylesella shahii DSM 15611 = JCM 12083</name>
    <dbReference type="NCBI Taxonomy" id="1122991"/>
    <lineage>
        <taxon>Bacteria</taxon>
        <taxon>Pseudomonadati</taxon>
        <taxon>Bacteroidota</taxon>
        <taxon>Bacteroidia</taxon>
        <taxon>Bacteroidales</taxon>
        <taxon>Prevotellaceae</taxon>
        <taxon>Hoylesella</taxon>
    </lineage>
</organism>
<keyword evidence="1" id="KW-1133">Transmembrane helix</keyword>
<feature type="transmembrane region" description="Helical" evidence="1">
    <location>
        <begin position="6"/>
        <end position="28"/>
    </location>
</feature>
<dbReference type="Proteomes" id="UP000248314">
    <property type="component" value="Unassembled WGS sequence"/>
</dbReference>
<evidence type="ECO:0000313" key="2">
    <source>
        <dbReference type="EMBL" id="PXX21984.1"/>
    </source>
</evidence>
<feature type="transmembrane region" description="Helical" evidence="1">
    <location>
        <begin position="66"/>
        <end position="85"/>
    </location>
</feature>
<comment type="caution">
    <text evidence="2">The sequence shown here is derived from an EMBL/GenBank/DDBJ whole genome shotgun (WGS) entry which is preliminary data.</text>
</comment>
<name>A0A318HU69_9BACT</name>
<accession>A0A318HU69</accession>